<dbReference type="EMBL" id="KU934209">
    <property type="protein sequence ID" value="ANJ15700.1"/>
    <property type="molecule type" value="Genomic_DNA"/>
</dbReference>
<keyword evidence="1" id="KW-0614">Plasmid</keyword>
<name>A0A1B0Y253_SALER</name>
<proteinExistence type="predicted"/>
<reference evidence="1" key="1">
    <citation type="journal article" date="2016" name="J. Antimicrob. Chemother.">
        <title>Co-occurrence of mcr-1 and ESBL on a single plasmid in Salmonella enterica.</title>
        <authorList>
            <person name="Yang Y.Q."/>
            <person name="Zhang A.Y."/>
            <person name="Ma S.Z."/>
            <person name="Kong L.H."/>
            <person name="Li Y.X."/>
            <person name="Liu J.X."/>
            <person name="Davis M.A."/>
            <person name="Guo X.Y."/>
            <person name="Liu B.H."/>
            <person name="Lei C.W."/>
            <person name="Wang H.N."/>
        </authorList>
    </citation>
    <scope>NUCLEOTIDE SEQUENCE</scope>
    <source>
        <strain evidence="1">SC23</strain>
        <plasmid evidence="1">pSCS23</plasmid>
    </source>
</reference>
<accession>A0A1B0Y253</accession>
<geneLocation type="plasmid" evidence="1">
    <name>pSCS23</name>
</geneLocation>
<organism evidence="1">
    <name type="scientific">Salmonella enterica</name>
    <name type="common">Salmonella choleraesuis</name>
    <dbReference type="NCBI Taxonomy" id="28901"/>
    <lineage>
        <taxon>Bacteria</taxon>
        <taxon>Pseudomonadati</taxon>
        <taxon>Pseudomonadota</taxon>
        <taxon>Gammaproteobacteria</taxon>
        <taxon>Enterobacterales</taxon>
        <taxon>Enterobacteriaceae</taxon>
        <taxon>Salmonella</taxon>
    </lineage>
</organism>
<reference evidence="1" key="2">
    <citation type="submission" date="2016-03" db="EMBL/GenBank/DDBJ databases">
        <authorList>
            <person name="Ploux O."/>
        </authorList>
    </citation>
    <scope>NUCLEOTIDE SEQUENCE</scope>
    <source>
        <strain evidence="1">SC23</strain>
        <plasmid evidence="1">pSCS23</plasmid>
    </source>
</reference>
<protein>
    <submittedName>
        <fullName evidence="1">Uncharacterized protein</fullName>
    </submittedName>
</protein>
<dbReference type="AlphaFoldDB" id="A0A1B0Y253"/>
<evidence type="ECO:0000313" key="1">
    <source>
        <dbReference type="EMBL" id="ANJ15700.1"/>
    </source>
</evidence>
<sequence length="51" mass="5642">MNVFPHDHSFSVLITIDTPDKDILRQTNNSGCGRVSASIITLDGISYAHRK</sequence>